<organism evidence="1 2">
    <name type="scientific">Cyclopterus lumpus</name>
    <name type="common">Lumpsucker</name>
    <dbReference type="NCBI Taxonomy" id="8103"/>
    <lineage>
        <taxon>Eukaryota</taxon>
        <taxon>Metazoa</taxon>
        <taxon>Chordata</taxon>
        <taxon>Craniata</taxon>
        <taxon>Vertebrata</taxon>
        <taxon>Euteleostomi</taxon>
        <taxon>Actinopterygii</taxon>
        <taxon>Neopterygii</taxon>
        <taxon>Teleostei</taxon>
        <taxon>Neoteleostei</taxon>
        <taxon>Acanthomorphata</taxon>
        <taxon>Eupercaria</taxon>
        <taxon>Perciformes</taxon>
        <taxon>Cottioidei</taxon>
        <taxon>Cottales</taxon>
        <taxon>Cyclopteridae</taxon>
        <taxon>Cyclopterus</taxon>
    </lineage>
</organism>
<evidence type="ECO:0000313" key="1">
    <source>
        <dbReference type="Ensembl" id="ENSCLMP00005046246.1"/>
    </source>
</evidence>
<keyword evidence="2" id="KW-1185">Reference proteome</keyword>
<evidence type="ECO:0000313" key="2">
    <source>
        <dbReference type="Proteomes" id="UP000694565"/>
    </source>
</evidence>
<reference evidence="1" key="1">
    <citation type="submission" date="2025-08" db="UniProtKB">
        <authorList>
            <consortium name="Ensembl"/>
        </authorList>
    </citation>
    <scope>IDENTIFICATION</scope>
</reference>
<dbReference type="AlphaFoldDB" id="A0A8C3GAJ6"/>
<protein>
    <submittedName>
        <fullName evidence="1">Uncharacterized protein</fullName>
    </submittedName>
</protein>
<accession>A0A8C3GAJ6</accession>
<reference evidence="1" key="2">
    <citation type="submission" date="2025-09" db="UniProtKB">
        <authorList>
            <consortium name="Ensembl"/>
        </authorList>
    </citation>
    <scope>IDENTIFICATION</scope>
</reference>
<dbReference type="GeneTree" id="ENSGT01010000230309"/>
<name>A0A8C3GAJ6_CYCLU</name>
<sequence length="154" mass="18097">HWGKKRWSVNVFPLMHFPRMSNEVLMFPASLRRSPLFWVLAHRSEPARSHKHNLMTHTFIHIKDMIPQRADGVHPRSTLHALLNYLFSEYLCMLLAGMLTSYWRAASSPCTPLLHHLPESIADLNTNVIKQEIRMKLTRKEKKVTFDTCRVKKK</sequence>
<proteinExistence type="predicted"/>
<dbReference type="Proteomes" id="UP000694565">
    <property type="component" value="Unplaced"/>
</dbReference>
<dbReference type="Ensembl" id="ENSCLMT00005047846.1">
    <property type="protein sequence ID" value="ENSCLMP00005046246.1"/>
    <property type="gene ID" value="ENSCLMG00005021302.1"/>
</dbReference>